<gene>
    <name evidence="4" type="primary">LOC108672064</name>
</gene>
<evidence type="ECO:0000313" key="3">
    <source>
        <dbReference type="Proteomes" id="UP000694843"/>
    </source>
</evidence>
<feature type="compositionally biased region" description="Polar residues" evidence="1">
    <location>
        <begin position="1126"/>
        <end position="1135"/>
    </location>
</feature>
<dbReference type="PANTHER" id="PTHR18916">
    <property type="entry name" value="DYNACTIN 1-RELATED MICROTUBULE-BINDING"/>
    <property type="match status" value="1"/>
</dbReference>
<dbReference type="PROSITE" id="PS50245">
    <property type="entry name" value="CAP_GLY_2"/>
    <property type="match status" value="1"/>
</dbReference>
<proteinExistence type="predicted"/>
<feature type="region of interest" description="Disordered" evidence="1">
    <location>
        <begin position="431"/>
        <end position="467"/>
    </location>
</feature>
<reference evidence="4" key="1">
    <citation type="submission" date="2025-08" db="UniProtKB">
        <authorList>
            <consortium name="RefSeq"/>
        </authorList>
    </citation>
    <scope>IDENTIFICATION</scope>
    <source>
        <tissue evidence="4">Whole organism</tissue>
    </source>
</reference>
<feature type="compositionally biased region" description="Low complexity" evidence="1">
    <location>
        <begin position="1158"/>
        <end position="1173"/>
    </location>
</feature>
<name>A0A979FG94_HYAAZ</name>
<protein>
    <submittedName>
        <fullName evidence="4">Uncharacterized protein LOC108672064</fullName>
    </submittedName>
</protein>
<dbReference type="RefSeq" id="XP_047735738.1">
    <property type="nucleotide sequence ID" value="XM_047879782.1"/>
</dbReference>
<feature type="region of interest" description="Disordered" evidence="1">
    <location>
        <begin position="627"/>
        <end position="693"/>
    </location>
</feature>
<dbReference type="SMART" id="SM01052">
    <property type="entry name" value="CAP_GLY"/>
    <property type="match status" value="1"/>
</dbReference>
<evidence type="ECO:0000259" key="2">
    <source>
        <dbReference type="PROSITE" id="PS50245"/>
    </source>
</evidence>
<feature type="compositionally biased region" description="Basic and acidic residues" evidence="1">
    <location>
        <begin position="634"/>
        <end position="645"/>
    </location>
</feature>
<feature type="compositionally biased region" description="Low complexity" evidence="1">
    <location>
        <begin position="1026"/>
        <end position="1035"/>
    </location>
</feature>
<feature type="compositionally biased region" description="Basic and acidic residues" evidence="1">
    <location>
        <begin position="448"/>
        <end position="460"/>
    </location>
</feature>
<dbReference type="Gene3D" id="2.30.30.190">
    <property type="entry name" value="CAP Gly-rich-like domain"/>
    <property type="match status" value="1"/>
</dbReference>
<feature type="compositionally biased region" description="Polar residues" evidence="1">
    <location>
        <begin position="545"/>
        <end position="557"/>
    </location>
</feature>
<feature type="compositionally biased region" description="Basic and acidic residues" evidence="1">
    <location>
        <begin position="1009"/>
        <end position="1025"/>
    </location>
</feature>
<dbReference type="Pfam" id="PF01302">
    <property type="entry name" value="CAP_GLY"/>
    <property type="match status" value="1"/>
</dbReference>
<dbReference type="InterPro" id="IPR000938">
    <property type="entry name" value="CAP-Gly_domain"/>
</dbReference>
<feature type="compositionally biased region" description="Basic and acidic residues" evidence="1">
    <location>
        <begin position="558"/>
        <end position="571"/>
    </location>
</feature>
<dbReference type="SUPFAM" id="SSF74924">
    <property type="entry name" value="Cap-Gly domain"/>
    <property type="match status" value="1"/>
</dbReference>
<feature type="region of interest" description="Disordered" evidence="1">
    <location>
        <begin position="498"/>
        <end position="607"/>
    </location>
</feature>
<feature type="region of interest" description="Disordered" evidence="1">
    <location>
        <begin position="992"/>
        <end position="1185"/>
    </location>
</feature>
<feature type="compositionally biased region" description="Polar residues" evidence="1">
    <location>
        <begin position="1"/>
        <end position="14"/>
    </location>
</feature>
<feature type="domain" description="CAP-Gly" evidence="2">
    <location>
        <begin position="190"/>
        <end position="232"/>
    </location>
</feature>
<dbReference type="OrthoDB" id="10038993at2759"/>
<dbReference type="InterPro" id="IPR036859">
    <property type="entry name" value="CAP-Gly_dom_sf"/>
</dbReference>
<evidence type="ECO:0000256" key="1">
    <source>
        <dbReference type="SAM" id="MobiDB-lite"/>
    </source>
</evidence>
<feature type="compositionally biased region" description="Low complexity" evidence="1">
    <location>
        <begin position="1046"/>
        <end position="1057"/>
    </location>
</feature>
<keyword evidence="3" id="KW-1185">Reference proteome</keyword>
<sequence length="1242" mass="137023">MELDRSTSLMGTHENSSKRRSGLPRPSSALPRLFSSLTRSRQTGDAATRQSTATTRYSTGSTWYTIDGQVTQFSHSPPTSPRDRNVLECFHRSKVKDNRLEAAITNTDPWELNKSPDAAMKSPSGWTEGRIGFQKLNSFSQQLKMIVRDDIYDDIPRSAWDDFPLELNSDCIGKRVLVGGKKSGWLRYIGPTEFAAGQWCGIELDEREGRHDGSVEGISYFKCRPGYGLMAPSTKVSLIDSCVDNYQELFVKRQRLLENEEPLVINRRSDPTGSSVGHSQIENNRLSDCSDLRLSSLSSRDIYKPENFHANSMYSKENYHLSGLKKPSNINIGSKKSFSGRFSYLDSKIAVNRANNFSPEEVTYDDSSLSILTPNQMPDFTNNSVQPSPMDEVVDLPMDANDGATAMNYDEFDFSLDASAVVSELQKFNEDLCSSSGSSSPAQQTVNSRDKENTGVEEIRSPSAQDNISYKMQENIELSQNEVEDNIKHRTSSICSKTVSFIDHQQKTPENTPRGDEQVEKNDRYSIQEPKNGQEARHIHMRSMPVSSEQSAGASSTNKHESIRLKSDHTGAKPKCRVNAGADHQVDDLNSYSSSTGESSDSCRLPSGVKQVIPSAAKMILASRGAKNSIEIPRNSEHPSDDRPSDGTWPLSAMTISSVSLDPGYQGDGEFDVPSEIGSGSAGTPTQDPQESNIHEEVVDCPHIPLDSSSGLATEADISLGDEEDDAGSESSFVTNRTARVIDGKLYHSHGELMLRAQEGHVRGADHHASEMDSSGFYSDLDPREEENIRADPPHLQPLKEANHDSDQMDAVVACVHEMPIRAERSSVSRSIQVDVLIDFPVEDEEKSTTSTVMLEVNSSERLESSPAPSEQTVKLTMCENMQISAKESEITQVFSSVVDPEKPRNYEKPWLSKPVMRKPEAPKKIIAPPPPRPNINVESKLKAILASMETQNEEKKIKQVVKKNKWDEVMSKIAEGKEADKERPKVKEIKSRLLEGLKAPQQLSPQAERIRQERRERREKRERQALAAAAATRRSALRVEKKRSSTSTRGSSRTSRAPSEDSLAPDAASRPDTPDSSRDVSLASHHSGSTISRGGRPGSQAITSSNSHPSDDLSRAKEKRAASGKISTYKSRQPTYPGENLGGRGPVHNPAKPEQTLPALRRSAAPRASDAAKTSRAPRTTPVASEVQRLEAALTARTCEAEAARREAQLARQEACAADKGLQALTVIVHHLTHQYYRKLG</sequence>
<dbReference type="GeneID" id="108672064"/>
<feature type="compositionally biased region" description="Basic and acidic residues" evidence="1">
    <location>
        <begin position="1110"/>
        <end position="1122"/>
    </location>
</feature>
<dbReference type="Proteomes" id="UP000694843">
    <property type="component" value="Unplaced"/>
</dbReference>
<feature type="compositionally biased region" description="Polar residues" evidence="1">
    <location>
        <begin position="35"/>
        <end position="54"/>
    </location>
</feature>
<organism evidence="3 4">
    <name type="scientific">Hyalella azteca</name>
    <name type="common">Amphipod</name>
    <dbReference type="NCBI Taxonomy" id="294128"/>
    <lineage>
        <taxon>Eukaryota</taxon>
        <taxon>Metazoa</taxon>
        <taxon>Ecdysozoa</taxon>
        <taxon>Arthropoda</taxon>
        <taxon>Crustacea</taxon>
        <taxon>Multicrustacea</taxon>
        <taxon>Malacostraca</taxon>
        <taxon>Eumalacostraca</taxon>
        <taxon>Peracarida</taxon>
        <taxon>Amphipoda</taxon>
        <taxon>Senticaudata</taxon>
        <taxon>Talitrida</taxon>
        <taxon>Talitroidea</taxon>
        <taxon>Hyalellidae</taxon>
        <taxon>Hyalella</taxon>
    </lineage>
</organism>
<evidence type="ECO:0000313" key="4">
    <source>
        <dbReference type="RefSeq" id="XP_047735738.1"/>
    </source>
</evidence>
<dbReference type="PANTHER" id="PTHR18916:SF93">
    <property type="entry name" value="RESTIN HOMOLOG"/>
    <property type="match status" value="1"/>
</dbReference>
<feature type="compositionally biased region" description="Basic and acidic residues" evidence="1">
    <location>
        <begin position="513"/>
        <end position="538"/>
    </location>
</feature>
<dbReference type="KEGG" id="hazt:108672064"/>
<feature type="compositionally biased region" description="Polar residues" evidence="1">
    <location>
        <begin position="682"/>
        <end position="692"/>
    </location>
</feature>
<feature type="region of interest" description="Disordered" evidence="1">
    <location>
        <begin position="1"/>
        <end position="54"/>
    </location>
</feature>
<accession>A0A979FG94</accession>
<dbReference type="AlphaFoldDB" id="A0A979FG94"/>
<feature type="compositionally biased region" description="Low complexity" evidence="1">
    <location>
        <begin position="591"/>
        <end position="602"/>
    </location>
</feature>